<dbReference type="RefSeq" id="WP_099861433.1">
    <property type="nucleotide sequence ID" value="NZ_PEOG01000021.1"/>
</dbReference>
<proteinExistence type="predicted"/>
<evidence type="ECO:0000313" key="2">
    <source>
        <dbReference type="Proteomes" id="UP000231501"/>
    </source>
</evidence>
<reference evidence="1 2" key="1">
    <citation type="submission" date="2017-11" db="EMBL/GenBank/DDBJ databases">
        <title>Draft genome sequence of Mitsuaria sp. HWN-4.</title>
        <authorList>
            <person name="Gundlapally S.R."/>
        </authorList>
    </citation>
    <scope>NUCLEOTIDE SEQUENCE [LARGE SCALE GENOMIC DNA]</scope>
    <source>
        <strain evidence="1 2">HWN-4</strain>
    </source>
</reference>
<accession>A0A2G9CAG0</accession>
<sequence>MTIKAEYNARASTSWQVQFQDTTPQSPICTTASSMCQRRKFTDFPLGTVNYRDMRPDAPREEWLYFRFPSAFREVPVVDSLSGRRAVVKFRVTSYVGRYRTAAPHDYLQFWEYLPFGSAALGPCNLLVGSMNPSDVMWIWDVPVESPQTSCAIKPKTTIPAGTFQIPDGHGVGYELVTPDPRSMRNGTYVGKLDYTIGPGGDFDFGLSALPSRSRIEVAFELKVRADLYVLMADGNRRAVLEPPMGWTAWAAGGAAPQQLRRDLGFEIFVGAPFTVTLSCASAVGDRCTLANGGNSRVPYSVLMTIPGVYNFPAAEPVERMELLVNQPVLMRMFSGYMSNIRSKLHVEARKDSVDEMLKHPGSKYNDVFTLTFNAAL</sequence>
<protein>
    <submittedName>
        <fullName evidence="1">Uncharacterized protein</fullName>
    </submittedName>
</protein>
<name>A0A2G9CAG0_9BURK</name>
<evidence type="ECO:0000313" key="1">
    <source>
        <dbReference type="EMBL" id="PIM53410.1"/>
    </source>
</evidence>
<comment type="caution">
    <text evidence="1">The sequence shown here is derived from an EMBL/GenBank/DDBJ whole genome shotgun (WGS) entry which is preliminary data.</text>
</comment>
<dbReference type="EMBL" id="PEOG01000021">
    <property type="protein sequence ID" value="PIM53410.1"/>
    <property type="molecule type" value="Genomic_DNA"/>
</dbReference>
<dbReference type="AlphaFoldDB" id="A0A2G9CAG0"/>
<dbReference type="Proteomes" id="UP000231501">
    <property type="component" value="Unassembled WGS sequence"/>
</dbReference>
<dbReference type="OrthoDB" id="9153837at2"/>
<keyword evidence="2" id="KW-1185">Reference proteome</keyword>
<organism evidence="1 2">
    <name type="scientific">Roseateles chitinivorans</name>
    <dbReference type="NCBI Taxonomy" id="2917965"/>
    <lineage>
        <taxon>Bacteria</taxon>
        <taxon>Pseudomonadati</taxon>
        <taxon>Pseudomonadota</taxon>
        <taxon>Betaproteobacteria</taxon>
        <taxon>Burkholderiales</taxon>
        <taxon>Sphaerotilaceae</taxon>
        <taxon>Roseateles</taxon>
    </lineage>
</organism>
<gene>
    <name evidence="1" type="ORF">CS062_09580</name>
</gene>